<evidence type="ECO:0000313" key="2">
    <source>
        <dbReference type="Proteomes" id="UP000194236"/>
    </source>
</evidence>
<sequence>MPKYVSLPCEIKDLGEHAFMWKFNTKFLYVGNLTILQLNGVEKDMMSNGIIIRRLTNNLTGIYR</sequence>
<dbReference type="OrthoDB" id="6512051at2759"/>
<dbReference type="EMBL" id="MUJZ01049742">
    <property type="protein sequence ID" value="OTF73856.1"/>
    <property type="molecule type" value="Genomic_DNA"/>
</dbReference>
<organism evidence="1 2">
    <name type="scientific">Euroglyphus maynei</name>
    <name type="common">Mayne's house dust mite</name>
    <dbReference type="NCBI Taxonomy" id="6958"/>
    <lineage>
        <taxon>Eukaryota</taxon>
        <taxon>Metazoa</taxon>
        <taxon>Ecdysozoa</taxon>
        <taxon>Arthropoda</taxon>
        <taxon>Chelicerata</taxon>
        <taxon>Arachnida</taxon>
        <taxon>Acari</taxon>
        <taxon>Acariformes</taxon>
        <taxon>Sarcoptiformes</taxon>
        <taxon>Astigmata</taxon>
        <taxon>Psoroptidia</taxon>
        <taxon>Analgoidea</taxon>
        <taxon>Pyroglyphidae</taxon>
        <taxon>Pyroglyphinae</taxon>
        <taxon>Euroglyphus</taxon>
    </lineage>
</organism>
<accession>A0A1Y3B2K7</accession>
<reference evidence="1 2" key="1">
    <citation type="submission" date="2017-03" db="EMBL/GenBank/DDBJ databases">
        <title>Genome Survey of Euroglyphus maynei.</title>
        <authorList>
            <person name="Arlian L.G."/>
            <person name="Morgan M.S."/>
            <person name="Rider S.D."/>
        </authorList>
    </citation>
    <scope>NUCLEOTIDE SEQUENCE [LARGE SCALE GENOMIC DNA]</scope>
    <source>
        <strain evidence="1">Arlian Lab</strain>
        <tissue evidence="1">Whole body</tissue>
    </source>
</reference>
<dbReference type="AlphaFoldDB" id="A0A1Y3B2K7"/>
<proteinExistence type="predicted"/>
<evidence type="ECO:0000313" key="1">
    <source>
        <dbReference type="EMBL" id="OTF73856.1"/>
    </source>
</evidence>
<dbReference type="Proteomes" id="UP000194236">
    <property type="component" value="Unassembled WGS sequence"/>
</dbReference>
<comment type="caution">
    <text evidence="1">The sequence shown here is derived from an EMBL/GenBank/DDBJ whole genome shotgun (WGS) entry which is preliminary data.</text>
</comment>
<gene>
    <name evidence="1" type="ORF">BLA29_014560</name>
</gene>
<name>A0A1Y3B2K7_EURMA</name>
<keyword evidence="2" id="KW-1185">Reference proteome</keyword>
<protein>
    <submittedName>
        <fullName evidence="1">Hemicentin-like protein</fullName>
    </submittedName>
</protein>